<name>A0A1A9ZHS3_GLOPL</name>
<sequence>MEDQTELKTAVDAVQGSSKKLNKALLALKVRRTITEQQIDRVNDFARRIQEDSSGVSLDELNIRLKALHCAFDAFNKVQTKIEEKDLDEISQPNRSKYEELYYCIATTLKVCISKLNNADSNQTVHASHAILPGEKYDTVKLPKIELREFSGDVTIWMAWFDEFTSLVHNNERLNTFTKLHHLVSKLSPAAKAPIAGIKIIAGNYEVILQRLKDRFENKKIIYANAVDLRNLIDAMNNHLTGLENINRPVESWDDLMVYIITSKLDPDTLNKWNETAPIDRLPTLSELLNFLKRRCQVLESNLSSVSLPGGASTSRAIEPKETKIRCSHRPYRTINIYLLHCDSLLRSSKFIKPSKDDLYQIQKFFAEFYLKP</sequence>
<dbReference type="InterPro" id="IPR005312">
    <property type="entry name" value="DUF1759"/>
</dbReference>
<accession>A0A1A9ZHS3</accession>
<keyword evidence="2" id="KW-1185">Reference proteome</keyword>
<dbReference type="AlphaFoldDB" id="A0A1A9ZHS3"/>
<dbReference type="VEuPathDB" id="VectorBase:GPAI014985"/>
<dbReference type="Proteomes" id="UP000092445">
    <property type="component" value="Unassembled WGS sequence"/>
</dbReference>
<dbReference type="STRING" id="7398.A0A1A9ZHS3"/>
<reference evidence="2" key="1">
    <citation type="submission" date="2014-03" db="EMBL/GenBank/DDBJ databases">
        <authorList>
            <person name="Aksoy S."/>
            <person name="Warren W."/>
            <person name="Wilson R.K."/>
        </authorList>
    </citation>
    <scope>NUCLEOTIDE SEQUENCE [LARGE SCALE GENOMIC DNA]</scope>
    <source>
        <strain evidence="2">IAEA</strain>
    </source>
</reference>
<proteinExistence type="predicted"/>
<dbReference type="EnsemblMetazoa" id="GPAI014985-RA">
    <property type="protein sequence ID" value="GPAI014985-PA"/>
    <property type="gene ID" value="GPAI014985"/>
</dbReference>
<protein>
    <submittedName>
        <fullName evidence="1">Uncharacterized protein</fullName>
    </submittedName>
</protein>
<dbReference type="PANTHER" id="PTHR22954">
    <property type="entry name" value="RETROVIRAL PROTEASE-RELATED"/>
    <property type="match status" value="1"/>
</dbReference>
<reference evidence="1" key="2">
    <citation type="submission" date="2020-05" db="UniProtKB">
        <authorList>
            <consortium name="EnsemblMetazoa"/>
        </authorList>
    </citation>
    <scope>IDENTIFICATION</scope>
    <source>
        <strain evidence="1">IAEA</strain>
    </source>
</reference>
<dbReference type="PANTHER" id="PTHR22954:SF3">
    <property type="entry name" value="PROTEIN CBG08539"/>
    <property type="match status" value="1"/>
</dbReference>
<dbReference type="Pfam" id="PF03564">
    <property type="entry name" value="DUF1759"/>
    <property type="match status" value="1"/>
</dbReference>
<evidence type="ECO:0000313" key="2">
    <source>
        <dbReference type="Proteomes" id="UP000092445"/>
    </source>
</evidence>
<evidence type="ECO:0000313" key="1">
    <source>
        <dbReference type="EnsemblMetazoa" id="GPAI014985-PA"/>
    </source>
</evidence>
<organism evidence="1 2">
    <name type="scientific">Glossina pallidipes</name>
    <name type="common">Tsetse fly</name>
    <dbReference type="NCBI Taxonomy" id="7398"/>
    <lineage>
        <taxon>Eukaryota</taxon>
        <taxon>Metazoa</taxon>
        <taxon>Ecdysozoa</taxon>
        <taxon>Arthropoda</taxon>
        <taxon>Hexapoda</taxon>
        <taxon>Insecta</taxon>
        <taxon>Pterygota</taxon>
        <taxon>Neoptera</taxon>
        <taxon>Endopterygota</taxon>
        <taxon>Diptera</taxon>
        <taxon>Brachycera</taxon>
        <taxon>Muscomorpha</taxon>
        <taxon>Hippoboscoidea</taxon>
        <taxon>Glossinidae</taxon>
        <taxon>Glossina</taxon>
    </lineage>
</organism>